<evidence type="ECO:0000256" key="2">
    <source>
        <dbReference type="ARBA" id="ARBA00022448"/>
    </source>
</evidence>
<feature type="compositionally biased region" description="Basic and acidic residues" evidence="8">
    <location>
        <begin position="717"/>
        <end position="726"/>
    </location>
</feature>
<dbReference type="PROSITE" id="PS50893">
    <property type="entry name" value="ABC_TRANSPORTER_2"/>
    <property type="match status" value="1"/>
</dbReference>
<organism evidence="12 13">
    <name type="scientific">Chlorella vulgaris</name>
    <name type="common">Green alga</name>
    <dbReference type="NCBI Taxonomy" id="3077"/>
    <lineage>
        <taxon>Eukaryota</taxon>
        <taxon>Viridiplantae</taxon>
        <taxon>Chlorophyta</taxon>
        <taxon>core chlorophytes</taxon>
        <taxon>Trebouxiophyceae</taxon>
        <taxon>Chlorellales</taxon>
        <taxon>Chlorellaceae</taxon>
        <taxon>Chlorella clade</taxon>
        <taxon>Chlorella</taxon>
    </lineage>
</organism>
<dbReference type="GO" id="GO:0016887">
    <property type="term" value="F:ATP hydrolysis activity"/>
    <property type="evidence" value="ECO:0007669"/>
    <property type="project" value="InterPro"/>
</dbReference>
<evidence type="ECO:0000259" key="10">
    <source>
        <dbReference type="PROSITE" id="PS50893"/>
    </source>
</evidence>
<dbReference type="SMART" id="SM00382">
    <property type="entry name" value="AAA"/>
    <property type="match status" value="1"/>
</dbReference>
<dbReference type="PROSITE" id="PS00211">
    <property type="entry name" value="ABC_TRANSPORTER_1"/>
    <property type="match status" value="1"/>
</dbReference>
<keyword evidence="4" id="KW-0547">Nucleotide-binding</keyword>
<evidence type="ECO:0000256" key="1">
    <source>
        <dbReference type="ARBA" id="ARBA00004448"/>
    </source>
</evidence>
<dbReference type="CDD" id="cd18572">
    <property type="entry name" value="ABC_6TM_TAP"/>
    <property type="match status" value="1"/>
</dbReference>
<feature type="transmembrane region" description="Helical" evidence="9">
    <location>
        <begin position="116"/>
        <end position="136"/>
    </location>
</feature>
<dbReference type="InterPro" id="IPR003593">
    <property type="entry name" value="AAA+_ATPase"/>
</dbReference>
<evidence type="ECO:0000313" key="13">
    <source>
        <dbReference type="Proteomes" id="UP001055712"/>
    </source>
</evidence>
<feature type="domain" description="ABC transporter" evidence="10">
    <location>
        <begin position="422"/>
        <end position="659"/>
    </location>
</feature>
<keyword evidence="13" id="KW-1185">Reference proteome</keyword>
<feature type="transmembrane region" description="Helical" evidence="9">
    <location>
        <begin position="73"/>
        <end position="104"/>
    </location>
</feature>
<dbReference type="InterPro" id="IPR003439">
    <property type="entry name" value="ABC_transporter-like_ATP-bd"/>
</dbReference>
<feature type="region of interest" description="Disordered" evidence="8">
    <location>
        <begin position="393"/>
        <end position="414"/>
    </location>
</feature>
<dbReference type="GO" id="GO:0005524">
    <property type="term" value="F:ATP binding"/>
    <property type="evidence" value="ECO:0007669"/>
    <property type="project" value="UniProtKB-KW"/>
</dbReference>
<feature type="transmembrane region" description="Helical" evidence="9">
    <location>
        <begin position="217"/>
        <end position="236"/>
    </location>
</feature>
<comment type="subcellular location">
    <subcellularLocation>
        <location evidence="1">Mitochondrion inner membrane</location>
        <topology evidence="1">Multi-pass membrane protein</topology>
    </subcellularLocation>
</comment>
<accession>A0A9D4TEX3</accession>
<gene>
    <name evidence="12" type="ORF">D9Q98_009704</name>
</gene>
<dbReference type="PANTHER" id="PTHR43394:SF19">
    <property type="entry name" value="ABC TRANSPORTER B FAMILY"/>
    <property type="match status" value="1"/>
</dbReference>
<dbReference type="InterPro" id="IPR017871">
    <property type="entry name" value="ABC_transporter-like_CS"/>
</dbReference>
<evidence type="ECO:0000256" key="5">
    <source>
        <dbReference type="ARBA" id="ARBA00022840"/>
    </source>
</evidence>
<feature type="compositionally biased region" description="Low complexity" evidence="8">
    <location>
        <begin position="393"/>
        <end position="408"/>
    </location>
</feature>
<keyword evidence="5" id="KW-0067">ATP-binding</keyword>
<evidence type="ECO:0000259" key="11">
    <source>
        <dbReference type="PROSITE" id="PS50929"/>
    </source>
</evidence>
<evidence type="ECO:0000256" key="9">
    <source>
        <dbReference type="SAM" id="Phobius"/>
    </source>
</evidence>
<dbReference type="PROSITE" id="PS50929">
    <property type="entry name" value="ABC_TM1F"/>
    <property type="match status" value="1"/>
</dbReference>
<dbReference type="Gene3D" id="3.40.50.300">
    <property type="entry name" value="P-loop containing nucleotide triphosphate hydrolases"/>
    <property type="match status" value="1"/>
</dbReference>
<keyword evidence="2" id="KW-0813">Transport</keyword>
<dbReference type="GO" id="GO:0015421">
    <property type="term" value="F:ABC-type oligopeptide transporter activity"/>
    <property type="evidence" value="ECO:0007669"/>
    <property type="project" value="TreeGrafter"/>
</dbReference>
<evidence type="ECO:0000256" key="7">
    <source>
        <dbReference type="ARBA" id="ARBA00023136"/>
    </source>
</evidence>
<reference evidence="12" key="2">
    <citation type="submission" date="2020-11" db="EMBL/GenBank/DDBJ databases">
        <authorList>
            <person name="Cecchin M."/>
            <person name="Marcolungo L."/>
            <person name="Rossato M."/>
            <person name="Girolomoni L."/>
            <person name="Cosentino E."/>
            <person name="Cuine S."/>
            <person name="Li-Beisson Y."/>
            <person name="Delledonne M."/>
            <person name="Ballottari M."/>
        </authorList>
    </citation>
    <scope>NUCLEOTIDE SEQUENCE</scope>
    <source>
        <strain evidence="12">211/11P</strain>
        <tissue evidence="12">Whole cell</tissue>
    </source>
</reference>
<dbReference type="SUPFAM" id="SSF90123">
    <property type="entry name" value="ABC transporter transmembrane region"/>
    <property type="match status" value="1"/>
</dbReference>
<dbReference type="GO" id="GO:0005743">
    <property type="term" value="C:mitochondrial inner membrane"/>
    <property type="evidence" value="ECO:0007669"/>
    <property type="project" value="UniProtKB-SubCell"/>
</dbReference>
<comment type="caution">
    <text evidence="12">The sequence shown here is derived from an EMBL/GenBank/DDBJ whole genome shotgun (WGS) entry which is preliminary data.</text>
</comment>
<dbReference type="Pfam" id="PF00664">
    <property type="entry name" value="ABC_membrane"/>
    <property type="match status" value="1"/>
</dbReference>
<feature type="region of interest" description="Disordered" evidence="8">
    <location>
        <begin position="664"/>
        <end position="726"/>
    </location>
</feature>
<keyword evidence="6 9" id="KW-1133">Transmembrane helix</keyword>
<dbReference type="Gene3D" id="1.20.1560.10">
    <property type="entry name" value="ABC transporter type 1, transmembrane domain"/>
    <property type="match status" value="1"/>
</dbReference>
<dbReference type="FunFam" id="3.40.50.300:FF:000403">
    <property type="entry name" value="ATP-binding cassette sub-family B member 8, mitochondrial"/>
    <property type="match status" value="1"/>
</dbReference>
<sequence length="726" mass="76525">MLLPVAAAAAAGADAGSRKPGPKLAWKQWWQLEQESDVSGSGVAAGGMDLTAAPQDMRSILSKVGRLLAPDRSLLICAVFFMLAAAASELCIPHFITTAVFSAAKERSETQFKHNLSCLFAATAAYAGFAAIRGWLFSLVNTNLLQRLRSQLFGRLISQPVAFFDTTETAQLTSRLAADCSVISRLFATSINVALRNALQVIGGAAYLWRLSPEMTATTGAVAAALVLVAGTYGSFTRRAQRIYQDSLASSNAAAEEGFTLSRLVRAFGTEGGTMKRYDRTLLKLRHISIRQSVAYALYVVSNNFLYNATRLATLAIGGAAAVSGHIGAEQLTAFMFYTEFLASALLSVCDQWGPIMEAVGASERVISYLDAPPAPQISAGLIPDALSSSPGSSILSGSSSSSSSSSPVPAAGGATCGGWEVEMRDVEFSYPSRPDSKALDGVNLLIPAGKLTALVGLSGSGKSTLVALIQRLYDPNAGQVLINGHDLRDLDAAWFRRRVGVVSQDPRLFSMTVAENIAYGCSDATQEDVERAAALANATDFIAALPAGFDTPVTDKLLSGGQRQRIAIARALVRDPPLLILDEATSALDAESEAAVQGALDRAMRSGGRTVIVIAHRLSTVRHADQTVVMDRGGRVAEVGTHAQLMRRGGIYAALVRRQSGTVLDQERDLAPHERQQGEGPAADGSQDGGGGGGSKLASGDGEDDSLAQWKQQQRFKVEQDPAAG</sequence>
<dbReference type="SUPFAM" id="SSF52540">
    <property type="entry name" value="P-loop containing nucleoside triphosphate hydrolases"/>
    <property type="match status" value="1"/>
</dbReference>
<dbReference type="EMBL" id="SIDB01000014">
    <property type="protein sequence ID" value="KAI3423870.1"/>
    <property type="molecule type" value="Genomic_DNA"/>
</dbReference>
<dbReference type="InterPro" id="IPR027417">
    <property type="entry name" value="P-loop_NTPase"/>
</dbReference>
<dbReference type="Pfam" id="PF00005">
    <property type="entry name" value="ABC_tran"/>
    <property type="match status" value="1"/>
</dbReference>
<keyword evidence="3 9" id="KW-0812">Transmembrane</keyword>
<dbReference type="CDD" id="cd03249">
    <property type="entry name" value="ABC_MTABC3_MDL1_MDL2"/>
    <property type="match status" value="1"/>
</dbReference>
<evidence type="ECO:0000313" key="12">
    <source>
        <dbReference type="EMBL" id="KAI3423870.1"/>
    </source>
</evidence>
<proteinExistence type="predicted"/>
<dbReference type="AlphaFoldDB" id="A0A9D4TEX3"/>
<evidence type="ECO:0000256" key="4">
    <source>
        <dbReference type="ARBA" id="ARBA00022741"/>
    </source>
</evidence>
<evidence type="ECO:0000256" key="8">
    <source>
        <dbReference type="SAM" id="MobiDB-lite"/>
    </source>
</evidence>
<keyword evidence="7 9" id="KW-0472">Membrane</keyword>
<evidence type="ECO:0000256" key="3">
    <source>
        <dbReference type="ARBA" id="ARBA00022692"/>
    </source>
</evidence>
<protein>
    <submittedName>
        <fullName evidence="12">Uncharacterized protein</fullName>
    </submittedName>
</protein>
<evidence type="ECO:0000256" key="6">
    <source>
        <dbReference type="ARBA" id="ARBA00022989"/>
    </source>
</evidence>
<name>A0A9D4TEX3_CHLVU</name>
<dbReference type="Proteomes" id="UP001055712">
    <property type="component" value="Unassembled WGS sequence"/>
</dbReference>
<feature type="compositionally biased region" description="Basic and acidic residues" evidence="8">
    <location>
        <begin position="666"/>
        <end position="678"/>
    </location>
</feature>
<dbReference type="InterPro" id="IPR011527">
    <property type="entry name" value="ABC1_TM_dom"/>
</dbReference>
<dbReference type="PANTHER" id="PTHR43394">
    <property type="entry name" value="ATP-DEPENDENT PERMEASE MDL1, MITOCHONDRIAL"/>
    <property type="match status" value="1"/>
</dbReference>
<feature type="domain" description="ABC transmembrane type-1" evidence="11">
    <location>
        <begin position="78"/>
        <end position="358"/>
    </location>
</feature>
<dbReference type="InterPro" id="IPR039421">
    <property type="entry name" value="Type_1_exporter"/>
</dbReference>
<dbReference type="OrthoDB" id="6500128at2759"/>
<dbReference type="InterPro" id="IPR036640">
    <property type="entry name" value="ABC1_TM_sf"/>
</dbReference>
<reference evidence="12" key="1">
    <citation type="journal article" date="2019" name="Plant J.">
        <title>Chlorella vulgaris genome assembly and annotation reveals the molecular basis for metabolic acclimation to high light conditions.</title>
        <authorList>
            <person name="Cecchin M."/>
            <person name="Marcolungo L."/>
            <person name="Rossato M."/>
            <person name="Girolomoni L."/>
            <person name="Cosentino E."/>
            <person name="Cuine S."/>
            <person name="Li-Beisson Y."/>
            <person name="Delledonne M."/>
            <person name="Ballottari M."/>
        </authorList>
    </citation>
    <scope>NUCLEOTIDE SEQUENCE</scope>
    <source>
        <strain evidence="12">211/11P</strain>
    </source>
</reference>